<dbReference type="EMBL" id="CACVAV010000080">
    <property type="protein sequence ID" value="CAA6805048.1"/>
    <property type="molecule type" value="Genomic_DNA"/>
</dbReference>
<feature type="chain" id="PRO_5028066881" evidence="6">
    <location>
        <begin position="27"/>
        <end position="1299"/>
    </location>
</feature>
<dbReference type="PANTHER" id="PTHR24028:SF328">
    <property type="entry name" value="CADHERIN-3"/>
    <property type="match status" value="1"/>
</dbReference>
<feature type="compositionally biased region" description="Acidic residues" evidence="5">
    <location>
        <begin position="1008"/>
        <end position="1021"/>
    </location>
</feature>
<dbReference type="GO" id="GO:0007156">
    <property type="term" value="P:homophilic cell adhesion via plasma membrane adhesion molecules"/>
    <property type="evidence" value="ECO:0007669"/>
    <property type="project" value="InterPro"/>
</dbReference>
<dbReference type="InterPro" id="IPR001434">
    <property type="entry name" value="OmcB-like_DUF11"/>
</dbReference>
<feature type="compositionally biased region" description="Acidic residues" evidence="5">
    <location>
        <begin position="969"/>
        <end position="989"/>
    </location>
</feature>
<sequence length="1299" mass="138391">MRYYTQSLRYFFALTLCIGASQSAQAELALTEGATVTSIRSILGGPGLELKTVQITKGVSGQYGLFTGGDDPAGTDPVLNIDNGLYMTTGNQRSILGPNNLANYTVNTRQEYSDPDLTNISAAAKYDPVIIEFDIIPQGDRLNFLHVFGSEEYPEYVCSEFNDAFGLFVSGPGLNGTRNSAIIPDTNLPITVNNLNNGQAGSEKVDGIACELTQAGYFVDNGNGSGGTGTQLDGFSTPLTSSIGNLQPGQTYRVKLALADTVDEAYDSSVFFKWLTSTASTEVDLELSAAASTLRPAYDGFVDVTYTVENVSSLGTRLVEVDVDLPAGVTLVSDDSQGTFEPSTGEWTVGNLPANSSRTLQLRLAVGSAYSYRLTGEILFSFNEDPDSTPHNRQAKPDEDDTAHLTLYPANNTAPTITNNNSADNAVLVFPENSAAVVVNMDARDADGETEANGLTWSISGGEDAGEFTLDATGQLRFVTPPNFESPQDTGANNSYQVQVEICDSHTVCDTQNLTITVTDLNENQAPAIINNNSAATATLVVSEGSTAVVANMDAQDADGETEGNGLSWSISGGEDAGKFTLDTNGQLRFVNAPDFENPQDIGADNNYQVIVRICDSQAMCDVQALTITVTDLNENQAPTITHNGSAPTATVVVSEGSAAVVDLNAQDADGETEGNGLNWSISGGEDAGKFTLDAAGNLRFATPPDFENPQDSGADNSYQVQVRICDAAVACDVQVLTISVTDVDENQPPEIINNGSAANATVSFPEESTAVVIDLNARDASDATEGNGLMWIISGGADSNLFSLGAQGELRFTTPPDFEVPGDTGADNRYDIQVRICDVSFACDVQTLEVIVTDQDEDRDGDGVIDDIENDIGTDPDSADSDGDGVPDGVEIGNDSDQPLDTDDDGIINALDTDDDNDTVLTVDENYNGGTPEDDNTDQDGLPDYLDKDDDGDGLLTINENYNGGTPENDDTDGDDLPDYLDKDDDGDGQLTQDEGRDPDSNGAPDDAVDTDLDGVADYLDPENDPFVRVKVRVMLQGAYERRGQLMSDDLRSSRYLPYEQTYSRLQDSFGYGSNGNVSPLFNYEGEETLSDAVYNVTGNDAIVDWVLLQIRDRNDSTRVLASYAAVVQRDGDVVDAATGSTDLLIYGVEPGNYYLVVEHRNHLGVMSAAPLSLTRTASLHDFSDPNTPVFGGINARYENTTHALLWAGDVDGDNRVVIEGAGTDLPVMLGSILISPRNLESNANYPLRGYYASDVDLNGETVYAGPGNDTDSLMFNILTHPDNTDSDSKFVLQGALP</sequence>
<dbReference type="SMART" id="SM00112">
    <property type="entry name" value="CA"/>
    <property type="match status" value="4"/>
</dbReference>
<name>A0A6S6SFR7_9GAMM</name>
<proteinExistence type="predicted"/>
<gene>
    <name evidence="8" type="ORF">HELGO_WM31159</name>
</gene>
<keyword evidence="2" id="KW-0812">Transmembrane</keyword>
<evidence type="ECO:0000256" key="1">
    <source>
        <dbReference type="ARBA" id="ARBA00004167"/>
    </source>
</evidence>
<dbReference type="Gene3D" id="2.60.40.60">
    <property type="entry name" value="Cadherins"/>
    <property type="match status" value="3"/>
</dbReference>
<dbReference type="InterPro" id="IPR002126">
    <property type="entry name" value="Cadherin-like_dom"/>
</dbReference>
<feature type="domain" description="Cadherin" evidence="7">
    <location>
        <begin position="534"/>
        <end position="641"/>
    </location>
</feature>
<feature type="region of interest" description="Disordered" evidence="5">
    <location>
        <begin position="858"/>
        <end position="1021"/>
    </location>
</feature>
<organism evidence="8">
    <name type="scientific">uncultured Thiotrichaceae bacterium</name>
    <dbReference type="NCBI Taxonomy" id="298394"/>
    <lineage>
        <taxon>Bacteria</taxon>
        <taxon>Pseudomonadati</taxon>
        <taxon>Pseudomonadota</taxon>
        <taxon>Gammaproteobacteria</taxon>
        <taxon>Thiotrichales</taxon>
        <taxon>Thiotrichaceae</taxon>
        <taxon>environmental samples</taxon>
    </lineage>
</organism>
<feature type="domain" description="Cadherin" evidence="7">
    <location>
        <begin position="438"/>
        <end position="529"/>
    </location>
</feature>
<dbReference type="InterPro" id="IPR049804">
    <property type="entry name" value="Choice_anch_L"/>
</dbReference>
<keyword evidence="4" id="KW-0325">Glycoprotein</keyword>
<accession>A0A6S6SFR7</accession>
<dbReference type="GO" id="GO:0005509">
    <property type="term" value="F:calcium ion binding"/>
    <property type="evidence" value="ECO:0007669"/>
    <property type="project" value="InterPro"/>
</dbReference>
<keyword evidence="3" id="KW-0472">Membrane</keyword>
<feature type="domain" description="Cadherin" evidence="7">
    <location>
        <begin position="757"/>
        <end position="879"/>
    </location>
</feature>
<evidence type="ECO:0000259" key="7">
    <source>
        <dbReference type="PROSITE" id="PS50268"/>
    </source>
</evidence>
<evidence type="ECO:0000256" key="2">
    <source>
        <dbReference type="ARBA" id="ARBA00022692"/>
    </source>
</evidence>
<dbReference type="InterPro" id="IPR015919">
    <property type="entry name" value="Cadherin-like_sf"/>
</dbReference>
<dbReference type="GO" id="GO:0005886">
    <property type="term" value="C:plasma membrane"/>
    <property type="evidence" value="ECO:0007669"/>
    <property type="project" value="TreeGrafter"/>
</dbReference>
<keyword evidence="6" id="KW-0732">Signal</keyword>
<evidence type="ECO:0000256" key="3">
    <source>
        <dbReference type="ARBA" id="ARBA00022989"/>
    </source>
</evidence>
<dbReference type="NCBIfam" id="NF038133">
    <property type="entry name" value="choice_anch_L"/>
    <property type="match status" value="1"/>
</dbReference>
<feature type="compositionally biased region" description="Acidic residues" evidence="5">
    <location>
        <begin position="858"/>
        <end position="886"/>
    </location>
</feature>
<dbReference type="Pfam" id="PF01345">
    <property type="entry name" value="DUF11"/>
    <property type="match status" value="1"/>
</dbReference>
<protein>
    <submittedName>
        <fullName evidence="8">Cadherin</fullName>
    </submittedName>
</protein>
<evidence type="ECO:0000256" key="5">
    <source>
        <dbReference type="SAM" id="MobiDB-lite"/>
    </source>
</evidence>
<feature type="signal peptide" evidence="6">
    <location>
        <begin position="1"/>
        <end position="26"/>
    </location>
</feature>
<reference evidence="8" key="1">
    <citation type="submission" date="2020-01" db="EMBL/GenBank/DDBJ databases">
        <authorList>
            <person name="Meier V. D."/>
            <person name="Meier V D."/>
        </authorList>
    </citation>
    <scope>NUCLEOTIDE SEQUENCE</scope>
    <source>
        <strain evidence="8">HLG_WM_MAG_08</strain>
    </source>
</reference>
<keyword evidence="3" id="KW-1133">Transmembrane helix</keyword>
<dbReference type="CDD" id="cd11304">
    <property type="entry name" value="Cadherin_repeat"/>
    <property type="match status" value="2"/>
</dbReference>
<evidence type="ECO:0000313" key="8">
    <source>
        <dbReference type="EMBL" id="CAA6805048.1"/>
    </source>
</evidence>
<comment type="subcellular location">
    <subcellularLocation>
        <location evidence="1">Membrane</location>
        <topology evidence="1">Single-pass membrane protein</topology>
    </subcellularLocation>
</comment>
<evidence type="ECO:0000256" key="6">
    <source>
        <dbReference type="SAM" id="SignalP"/>
    </source>
</evidence>
<dbReference type="SUPFAM" id="SSF49313">
    <property type="entry name" value="Cadherin-like"/>
    <property type="match status" value="4"/>
</dbReference>
<evidence type="ECO:0000256" key="4">
    <source>
        <dbReference type="ARBA" id="ARBA00023180"/>
    </source>
</evidence>
<dbReference type="PANTHER" id="PTHR24028">
    <property type="entry name" value="CADHERIN-87A"/>
    <property type="match status" value="1"/>
</dbReference>
<dbReference type="PROSITE" id="PS50268">
    <property type="entry name" value="CADHERIN_2"/>
    <property type="match status" value="4"/>
</dbReference>
<feature type="compositionally biased region" description="Acidic residues" evidence="5">
    <location>
        <begin position="899"/>
        <end position="919"/>
    </location>
</feature>
<feature type="domain" description="Cadherin" evidence="7">
    <location>
        <begin position="646"/>
        <end position="752"/>
    </location>
</feature>
<dbReference type="InterPro" id="IPR050174">
    <property type="entry name" value="Protocadherin/Cadherin-CA"/>
</dbReference>